<name>G6AX40_9BACT</name>
<dbReference type="CDD" id="cd00761">
    <property type="entry name" value="Glyco_tranf_GTA_type"/>
    <property type="match status" value="1"/>
</dbReference>
<keyword evidence="1" id="KW-0328">Glycosyltransferase</keyword>
<dbReference type="GO" id="GO:0016758">
    <property type="term" value="F:hexosyltransferase activity"/>
    <property type="evidence" value="ECO:0007669"/>
    <property type="project" value="UniProtKB-ARBA"/>
</dbReference>
<dbReference type="SUPFAM" id="SSF53448">
    <property type="entry name" value="Nucleotide-diphospho-sugar transferases"/>
    <property type="match status" value="1"/>
</dbReference>
<keyword evidence="2 4" id="KW-0808">Transferase</keyword>
<dbReference type="RefSeq" id="WP_007898999.1">
    <property type="nucleotide sequence ID" value="NZ_JH379409.1"/>
</dbReference>
<sequence length="321" mass="38280">MVNDNYLISIIIPVYNAEFFLENCIESILSQTYPFWELILVDDGSTDRSWDICKKYSADDKRIKSFQKVNGGVSSARNLGLKYVCGDYLTFADSDDYLDAATFLTYINEIHLTNPDIIKVGYIKNYVGEKTETVSIGSDVRMDNVSDFYRCLERSRYYGFLWNMCIRKECVHGVLFDEDINWCEDHIFSYQCYVYCRKMSVLSYPCYHYQIRRQISLSDVKDPYVIKKASEKGRCLKIKLNNGKYKDIDVAIEEEYLYRLHTIVRLLYQYNYSYKEKRYFNKNCFIPIFPLKYKDEKIFFSIKIPFILKNIILRMYYLIKK</sequence>
<accession>G6AX40</accession>
<evidence type="ECO:0000313" key="5">
    <source>
        <dbReference type="Proteomes" id="UP000004407"/>
    </source>
</evidence>
<dbReference type="Pfam" id="PF00535">
    <property type="entry name" value="Glycos_transf_2"/>
    <property type="match status" value="1"/>
</dbReference>
<dbReference type="InterPro" id="IPR001173">
    <property type="entry name" value="Glyco_trans_2-like"/>
</dbReference>
<dbReference type="PANTHER" id="PTHR22916">
    <property type="entry name" value="GLYCOSYLTRANSFERASE"/>
    <property type="match status" value="1"/>
</dbReference>
<gene>
    <name evidence="4" type="ORF">HMPREF0673_01190</name>
</gene>
<evidence type="ECO:0000256" key="1">
    <source>
        <dbReference type="ARBA" id="ARBA00022676"/>
    </source>
</evidence>
<dbReference type="HOGENOM" id="CLU_025996_25_1_10"/>
<evidence type="ECO:0000313" key="4">
    <source>
        <dbReference type="EMBL" id="EHJ40816.1"/>
    </source>
</evidence>
<dbReference type="InterPro" id="IPR029044">
    <property type="entry name" value="Nucleotide-diphossugar_trans"/>
</dbReference>
<comment type="caution">
    <text evidence="4">The sequence shown here is derived from an EMBL/GenBank/DDBJ whole genome shotgun (WGS) entry which is preliminary data.</text>
</comment>
<dbReference type="PATRIC" id="fig|1002367.3.peg.951"/>
<dbReference type="GeneID" id="78336914"/>
<evidence type="ECO:0000256" key="2">
    <source>
        <dbReference type="ARBA" id="ARBA00022679"/>
    </source>
</evidence>
<dbReference type="Gene3D" id="3.90.550.10">
    <property type="entry name" value="Spore Coat Polysaccharide Biosynthesis Protein SpsA, Chain A"/>
    <property type="match status" value="1"/>
</dbReference>
<dbReference type="eggNOG" id="COG1216">
    <property type="taxonomic scope" value="Bacteria"/>
</dbReference>
<dbReference type="PANTHER" id="PTHR22916:SF51">
    <property type="entry name" value="GLYCOSYLTRANSFERASE EPSH-RELATED"/>
    <property type="match status" value="1"/>
</dbReference>
<proteinExistence type="predicted"/>
<organism evidence="4 5">
    <name type="scientific">Leyella stercorea DSM 18206</name>
    <dbReference type="NCBI Taxonomy" id="1002367"/>
    <lineage>
        <taxon>Bacteria</taxon>
        <taxon>Pseudomonadati</taxon>
        <taxon>Bacteroidota</taxon>
        <taxon>Bacteroidia</taxon>
        <taxon>Bacteroidales</taxon>
        <taxon>Prevotellaceae</taxon>
        <taxon>Leyella</taxon>
    </lineage>
</organism>
<reference evidence="4 5" key="1">
    <citation type="submission" date="2011-08" db="EMBL/GenBank/DDBJ databases">
        <authorList>
            <person name="Weinstock G."/>
            <person name="Sodergren E."/>
            <person name="Clifton S."/>
            <person name="Fulton L."/>
            <person name="Fulton B."/>
            <person name="Courtney L."/>
            <person name="Fronick C."/>
            <person name="Harrison M."/>
            <person name="Strong C."/>
            <person name="Farmer C."/>
            <person name="Delahaunty K."/>
            <person name="Markovic C."/>
            <person name="Hall O."/>
            <person name="Minx P."/>
            <person name="Tomlinson C."/>
            <person name="Mitreva M."/>
            <person name="Hou S."/>
            <person name="Chen J."/>
            <person name="Wollam A."/>
            <person name="Pepin K.H."/>
            <person name="Johnson M."/>
            <person name="Bhonagiri V."/>
            <person name="Zhang X."/>
            <person name="Suruliraj S."/>
            <person name="Warren W."/>
            <person name="Chinwalla A."/>
            <person name="Mardis E.R."/>
            <person name="Wilson R.K."/>
        </authorList>
    </citation>
    <scope>NUCLEOTIDE SEQUENCE [LARGE SCALE GENOMIC DNA]</scope>
    <source>
        <strain evidence="4 5">DSM 18206</strain>
    </source>
</reference>
<protein>
    <submittedName>
        <fullName evidence="4">Glycosyltransferase, group 2 family protein</fullName>
    </submittedName>
</protein>
<feature type="domain" description="Glycosyltransferase 2-like" evidence="3">
    <location>
        <begin position="9"/>
        <end position="135"/>
    </location>
</feature>
<dbReference type="EMBL" id="AFZZ01000104">
    <property type="protein sequence ID" value="EHJ40816.1"/>
    <property type="molecule type" value="Genomic_DNA"/>
</dbReference>
<dbReference type="Proteomes" id="UP000004407">
    <property type="component" value="Unassembled WGS sequence"/>
</dbReference>
<dbReference type="AlphaFoldDB" id="G6AX40"/>
<evidence type="ECO:0000259" key="3">
    <source>
        <dbReference type="Pfam" id="PF00535"/>
    </source>
</evidence>